<sequence>MKRSEVVLAGAEKMRDTEVAIDLALCEAGELLSTLTRLRVTSGMSGVWGRNELALLGQGISGMIAARENIIDFHHGLKNIQDQWAPNVTLTGNDLDKPAPKRPGASVTQTPQMTA</sequence>
<keyword evidence="3" id="KW-1185">Reference proteome</keyword>
<name>V4PKJ7_9CAUL</name>
<dbReference type="RefSeq" id="WP_018083364.1">
    <property type="nucleotide sequence ID" value="NZ_AQWM01000030.1"/>
</dbReference>
<reference evidence="2 3" key="1">
    <citation type="journal article" date="2014" name="Nature">
        <title>Sequential evolution of bacterial morphology by co-option of a developmental regulator.</title>
        <authorList>
            <person name="Jiang C."/>
            <person name="Brown P.J."/>
            <person name="Ducret A."/>
            <person name="Brun Y.V."/>
        </authorList>
    </citation>
    <scope>NUCLEOTIDE SEQUENCE [LARGE SCALE GENOMIC DNA]</scope>
    <source>
        <strain evidence="2 3">DSM 16100</strain>
    </source>
</reference>
<dbReference type="STRING" id="1121022.GCA_000376105_03683"/>
<evidence type="ECO:0000256" key="1">
    <source>
        <dbReference type="SAM" id="MobiDB-lite"/>
    </source>
</evidence>
<evidence type="ECO:0000313" key="2">
    <source>
        <dbReference type="EMBL" id="ESQ87774.1"/>
    </source>
</evidence>
<dbReference type="PATRIC" id="fig|1121022.4.peg.3468"/>
<proteinExistence type="predicted"/>
<organism evidence="2 3">
    <name type="scientific">Asticcacaulis benevestitus DSM 16100 = ATCC BAA-896</name>
    <dbReference type="NCBI Taxonomy" id="1121022"/>
    <lineage>
        <taxon>Bacteria</taxon>
        <taxon>Pseudomonadati</taxon>
        <taxon>Pseudomonadota</taxon>
        <taxon>Alphaproteobacteria</taxon>
        <taxon>Caulobacterales</taxon>
        <taxon>Caulobacteraceae</taxon>
        <taxon>Asticcacaulis</taxon>
    </lineage>
</organism>
<comment type="caution">
    <text evidence="2">The sequence shown here is derived from an EMBL/GenBank/DDBJ whole genome shotgun (WGS) entry which is preliminary data.</text>
</comment>
<dbReference type="EMBL" id="AWGB01000042">
    <property type="protein sequence ID" value="ESQ87774.1"/>
    <property type="molecule type" value="Genomic_DNA"/>
</dbReference>
<gene>
    <name evidence="2" type="ORF">ABENE_17025</name>
</gene>
<protein>
    <submittedName>
        <fullName evidence="2">Uncharacterized protein</fullName>
    </submittedName>
</protein>
<accession>V4PKJ7</accession>
<feature type="region of interest" description="Disordered" evidence="1">
    <location>
        <begin position="88"/>
        <end position="115"/>
    </location>
</feature>
<dbReference type="AlphaFoldDB" id="V4PKJ7"/>
<dbReference type="Proteomes" id="UP000017837">
    <property type="component" value="Unassembled WGS sequence"/>
</dbReference>
<evidence type="ECO:0000313" key="3">
    <source>
        <dbReference type="Proteomes" id="UP000017837"/>
    </source>
</evidence>
<feature type="compositionally biased region" description="Polar residues" evidence="1">
    <location>
        <begin position="106"/>
        <end position="115"/>
    </location>
</feature>